<reference evidence="11 12" key="1">
    <citation type="submission" date="2018-11" db="EMBL/GenBank/DDBJ databases">
        <title>Genome sequence of Saitozyma podzolica DSM 27192.</title>
        <authorList>
            <person name="Aliyu H."/>
            <person name="Gorte O."/>
            <person name="Ochsenreither K."/>
        </authorList>
    </citation>
    <scope>NUCLEOTIDE SEQUENCE [LARGE SCALE GENOMIC DNA]</scope>
    <source>
        <strain evidence="11 12">DSM 27192</strain>
    </source>
</reference>
<dbReference type="STRING" id="1890683.A0A427YQU3"/>
<evidence type="ECO:0000256" key="4">
    <source>
        <dbReference type="ARBA" id="ARBA00022723"/>
    </source>
</evidence>
<evidence type="ECO:0000256" key="5">
    <source>
        <dbReference type="ARBA" id="ARBA00022729"/>
    </source>
</evidence>
<evidence type="ECO:0000256" key="9">
    <source>
        <dbReference type="RuleBase" id="RU361240"/>
    </source>
</evidence>
<dbReference type="InterPro" id="IPR045175">
    <property type="entry name" value="M28_fam"/>
</dbReference>
<dbReference type="PANTHER" id="PTHR12147:SF56">
    <property type="entry name" value="AMINOPEPTIDASE YDR415C-RELATED"/>
    <property type="match status" value="1"/>
</dbReference>
<feature type="domain" description="Peptidase M28" evidence="10">
    <location>
        <begin position="219"/>
        <end position="384"/>
    </location>
</feature>
<evidence type="ECO:0000256" key="2">
    <source>
        <dbReference type="ARBA" id="ARBA00022438"/>
    </source>
</evidence>
<keyword evidence="4 9" id="KW-0479">Metal-binding</keyword>
<feature type="chain" id="PRO_5018808174" description="Peptide hydrolase" evidence="9">
    <location>
        <begin position="21"/>
        <end position="447"/>
    </location>
</feature>
<name>A0A427YQU3_9TREE</name>
<keyword evidence="7 9" id="KW-0862">Zinc</keyword>
<organism evidence="11 12">
    <name type="scientific">Saitozyma podzolica</name>
    <dbReference type="NCBI Taxonomy" id="1890683"/>
    <lineage>
        <taxon>Eukaryota</taxon>
        <taxon>Fungi</taxon>
        <taxon>Dikarya</taxon>
        <taxon>Basidiomycota</taxon>
        <taxon>Agaricomycotina</taxon>
        <taxon>Tremellomycetes</taxon>
        <taxon>Tremellales</taxon>
        <taxon>Trimorphomycetaceae</taxon>
        <taxon>Saitozyma</taxon>
    </lineage>
</organism>
<accession>A0A427YQU3</accession>
<keyword evidence="2" id="KW-0031">Aminopeptidase</keyword>
<comment type="similarity">
    <text evidence="8">Belongs to the peptidase M28 family. M28E subfamily.</text>
</comment>
<comment type="caution">
    <text evidence="11">The sequence shown here is derived from an EMBL/GenBank/DDBJ whole genome shotgun (WGS) entry which is preliminary data.</text>
</comment>
<dbReference type="AlphaFoldDB" id="A0A427YQU3"/>
<keyword evidence="5 9" id="KW-0732">Signal</keyword>
<evidence type="ECO:0000256" key="3">
    <source>
        <dbReference type="ARBA" id="ARBA00022670"/>
    </source>
</evidence>
<evidence type="ECO:0000313" key="11">
    <source>
        <dbReference type="EMBL" id="RSH93484.1"/>
    </source>
</evidence>
<feature type="signal peptide" evidence="9">
    <location>
        <begin position="1"/>
        <end position="20"/>
    </location>
</feature>
<keyword evidence="6 9" id="KW-0378">Hydrolase</keyword>
<dbReference type="Proteomes" id="UP000279259">
    <property type="component" value="Unassembled WGS sequence"/>
</dbReference>
<evidence type="ECO:0000259" key="10">
    <source>
        <dbReference type="Pfam" id="PF04389"/>
    </source>
</evidence>
<dbReference type="GO" id="GO:0004177">
    <property type="term" value="F:aminopeptidase activity"/>
    <property type="evidence" value="ECO:0007669"/>
    <property type="project" value="UniProtKB-KW"/>
</dbReference>
<dbReference type="Pfam" id="PF04389">
    <property type="entry name" value="Peptidase_M28"/>
    <property type="match status" value="1"/>
</dbReference>
<dbReference type="OrthoDB" id="2214at2759"/>
<dbReference type="GO" id="GO:0008235">
    <property type="term" value="F:metalloexopeptidase activity"/>
    <property type="evidence" value="ECO:0007669"/>
    <property type="project" value="InterPro"/>
</dbReference>
<dbReference type="GO" id="GO:0046872">
    <property type="term" value="F:metal ion binding"/>
    <property type="evidence" value="ECO:0007669"/>
    <property type="project" value="UniProtKB-KW"/>
</dbReference>
<dbReference type="Gene3D" id="3.40.630.10">
    <property type="entry name" value="Zn peptidases"/>
    <property type="match status" value="1"/>
</dbReference>
<evidence type="ECO:0000256" key="1">
    <source>
        <dbReference type="ARBA" id="ARBA00001947"/>
    </source>
</evidence>
<keyword evidence="12" id="KW-1185">Reference proteome</keyword>
<dbReference type="EMBL" id="RSCD01000004">
    <property type="protein sequence ID" value="RSH93484.1"/>
    <property type="molecule type" value="Genomic_DNA"/>
</dbReference>
<dbReference type="SUPFAM" id="SSF53187">
    <property type="entry name" value="Zn-dependent exopeptidases"/>
    <property type="match status" value="1"/>
</dbReference>
<gene>
    <name evidence="11" type="ORF">EHS25_007840</name>
</gene>
<dbReference type="InterPro" id="IPR007484">
    <property type="entry name" value="Peptidase_M28"/>
</dbReference>
<dbReference type="EC" id="3.4.-.-" evidence="9"/>
<evidence type="ECO:0000313" key="12">
    <source>
        <dbReference type="Proteomes" id="UP000279259"/>
    </source>
</evidence>
<comment type="cofactor">
    <cofactor evidence="1">
        <name>Zn(2+)</name>
        <dbReference type="ChEBI" id="CHEBI:29105"/>
    </cofactor>
</comment>
<keyword evidence="3 9" id="KW-0645">Protease</keyword>
<sequence length="447" mass="49177">MRFSLALIALVSAVGVPAIALRPAQDTFVTPTSSNFADTSSGFVDLERIQAILAQQTDPVEAMLLIDPSMAKELAEPRLLQLFNGKDAGGEPKWMTEGDKMGLRRQGIDWIDLTGRDSLVSPDFDARPNVPDISHQAQVRKVFPHLSPTNMFEMLEVFTSYYNRVYTSESGVKSQRWLFDEITDIVRKAPPTCRLSIEQFPHAYPQNSIIARFSPPGKRNTSQPVTIISAHLDSVNFWFPLLDAPGADDNGSGSATILEAFRALVNVGFEPEHGPVEFHWTAGEEAGLLGALDIAEEYQSRGVRVNGVLNVDETAFIKANSTPAINLIKVGATEKLNKWVHKLAREYADVDVKFSGMVGRGLDHQAWTKHGYPAVSIVEGDQAEGGWLPFPHTVMDRTTIPPSIGEFSYEHMKQFAKVAVAFAIEQAGSVDHAWRPSRPLPTSTAKP</sequence>
<evidence type="ECO:0000256" key="6">
    <source>
        <dbReference type="ARBA" id="ARBA00022801"/>
    </source>
</evidence>
<dbReference type="GO" id="GO:0006508">
    <property type="term" value="P:proteolysis"/>
    <property type="evidence" value="ECO:0007669"/>
    <property type="project" value="UniProtKB-KW"/>
</dbReference>
<evidence type="ECO:0000256" key="8">
    <source>
        <dbReference type="ARBA" id="ARBA00043962"/>
    </source>
</evidence>
<dbReference type="PANTHER" id="PTHR12147">
    <property type="entry name" value="METALLOPEPTIDASE M28 FAMILY MEMBER"/>
    <property type="match status" value="1"/>
</dbReference>
<evidence type="ECO:0000256" key="7">
    <source>
        <dbReference type="ARBA" id="ARBA00022833"/>
    </source>
</evidence>
<protein>
    <recommendedName>
        <fullName evidence="9">Peptide hydrolase</fullName>
        <ecNumber evidence="9">3.4.-.-</ecNumber>
    </recommendedName>
</protein>
<proteinExistence type="inferred from homology"/>